<dbReference type="AlphaFoldDB" id="A0A699XD61"/>
<comment type="caution">
    <text evidence="2">The sequence shown here is derived from an EMBL/GenBank/DDBJ whole genome shotgun (WGS) entry which is preliminary data.</text>
</comment>
<proteinExistence type="predicted"/>
<sequence>DCVRGSAGGHGSVRRRAPAGPLQGRRRASGHRSARHSGQVPGHRRSACTGRHDRARVLRKRRHPQAKRCGSGSSGCQSA</sequence>
<feature type="compositionally biased region" description="Basic residues" evidence="1">
    <location>
        <begin position="24"/>
        <end position="35"/>
    </location>
</feature>
<feature type="region of interest" description="Disordered" evidence="1">
    <location>
        <begin position="1"/>
        <end position="79"/>
    </location>
</feature>
<feature type="compositionally biased region" description="Basic residues" evidence="1">
    <location>
        <begin position="57"/>
        <end position="66"/>
    </location>
</feature>
<accession>A0A699XD61</accession>
<feature type="non-terminal residue" evidence="2">
    <location>
        <position position="1"/>
    </location>
</feature>
<name>A0A699XD61_TANCI</name>
<evidence type="ECO:0000313" key="2">
    <source>
        <dbReference type="EMBL" id="GFD54484.1"/>
    </source>
</evidence>
<protein>
    <submittedName>
        <fullName evidence="2">Uncharacterized protein</fullName>
    </submittedName>
</protein>
<reference evidence="2" key="1">
    <citation type="journal article" date="2019" name="Sci. Rep.">
        <title>Draft genome of Tanacetum cinerariifolium, the natural source of mosquito coil.</title>
        <authorList>
            <person name="Yamashiro T."/>
            <person name="Shiraishi A."/>
            <person name="Satake H."/>
            <person name="Nakayama K."/>
        </authorList>
    </citation>
    <scope>NUCLEOTIDE SEQUENCE</scope>
</reference>
<evidence type="ECO:0000256" key="1">
    <source>
        <dbReference type="SAM" id="MobiDB-lite"/>
    </source>
</evidence>
<feature type="compositionally biased region" description="Gly residues" evidence="1">
    <location>
        <begin position="1"/>
        <end position="11"/>
    </location>
</feature>
<gene>
    <name evidence="2" type="ORF">Tci_926453</name>
</gene>
<dbReference type="EMBL" id="BKCJ011806382">
    <property type="protein sequence ID" value="GFD54484.1"/>
    <property type="molecule type" value="Genomic_DNA"/>
</dbReference>
<organism evidence="2">
    <name type="scientific">Tanacetum cinerariifolium</name>
    <name type="common">Dalmatian daisy</name>
    <name type="synonym">Chrysanthemum cinerariifolium</name>
    <dbReference type="NCBI Taxonomy" id="118510"/>
    <lineage>
        <taxon>Eukaryota</taxon>
        <taxon>Viridiplantae</taxon>
        <taxon>Streptophyta</taxon>
        <taxon>Embryophyta</taxon>
        <taxon>Tracheophyta</taxon>
        <taxon>Spermatophyta</taxon>
        <taxon>Magnoliopsida</taxon>
        <taxon>eudicotyledons</taxon>
        <taxon>Gunneridae</taxon>
        <taxon>Pentapetalae</taxon>
        <taxon>asterids</taxon>
        <taxon>campanulids</taxon>
        <taxon>Asterales</taxon>
        <taxon>Asteraceae</taxon>
        <taxon>Asteroideae</taxon>
        <taxon>Anthemideae</taxon>
        <taxon>Anthemidinae</taxon>
        <taxon>Tanacetum</taxon>
    </lineage>
</organism>